<feature type="transmembrane region" description="Helical" evidence="1">
    <location>
        <begin position="204"/>
        <end position="222"/>
    </location>
</feature>
<sequence>MPRAAWESWRACLAWGAATLLIALAFGLFVPVSLAQPLADSRVTAPMLAFEFARDARDLAAVFGTGADPSREARLAGFRAGNLLDYLFMLAYASFLVAFFRMSAADLDAPRWRAVAWLAPVAGTADAVENAILLSLNADLADPATRLAILPWPVWIKFGLLSALSAAAGLALWRQRALPLALLCAAAPVLALPAIAFPHRWGQANAAAIGVSWAAILLWSAWKACRHPRSAEKPD</sequence>
<feature type="transmembrane region" description="Helical" evidence="1">
    <location>
        <begin position="180"/>
        <end position="198"/>
    </location>
</feature>
<gene>
    <name evidence="2" type="ORF">N0B51_04185</name>
</gene>
<name>A0A9X2VZR3_9SPHN</name>
<evidence type="ECO:0000313" key="2">
    <source>
        <dbReference type="EMBL" id="MCT2558171.1"/>
    </source>
</evidence>
<keyword evidence="1" id="KW-0812">Transmembrane</keyword>
<evidence type="ECO:0000256" key="1">
    <source>
        <dbReference type="SAM" id="Phobius"/>
    </source>
</evidence>
<feature type="transmembrane region" description="Helical" evidence="1">
    <location>
        <begin position="83"/>
        <end position="102"/>
    </location>
</feature>
<dbReference type="RefSeq" id="WP_259960973.1">
    <property type="nucleotide sequence ID" value="NZ_JAOAMV010000002.1"/>
</dbReference>
<comment type="caution">
    <text evidence="2">The sequence shown here is derived from an EMBL/GenBank/DDBJ whole genome shotgun (WGS) entry which is preliminary data.</text>
</comment>
<keyword evidence="1" id="KW-1133">Transmembrane helix</keyword>
<keyword evidence="3" id="KW-1185">Reference proteome</keyword>
<organism evidence="2 3">
    <name type="scientific">Tsuneonella litorea</name>
    <dbReference type="NCBI Taxonomy" id="2976475"/>
    <lineage>
        <taxon>Bacteria</taxon>
        <taxon>Pseudomonadati</taxon>
        <taxon>Pseudomonadota</taxon>
        <taxon>Alphaproteobacteria</taxon>
        <taxon>Sphingomonadales</taxon>
        <taxon>Erythrobacteraceae</taxon>
        <taxon>Tsuneonella</taxon>
    </lineage>
</organism>
<feature type="transmembrane region" description="Helical" evidence="1">
    <location>
        <begin position="154"/>
        <end position="173"/>
    </location>
</feature>
<dbReference type="AlphaFoldDB" id="A0A9X2VZR3"/>
<protein>
    <submittedName>
        <fullName evidence="2">Uncharacterized protein</fullName>
    </submittedName>
</protein>
<keyword evidence="1" id="KW-0472">Membrane</keyword>
<accession>A0A9X2VZR3</accession>
<reference evidence="2" key="1">
    <citation type="submission" date="2022-09" db="EMBL/GenBank/DDBJ databases">
        <title>The genome sequence of Tsuneonella sp. YG55.</title>
        <authorList>
            <person name="Liu Y."/>
        </authorList>
    </citation>
    <scope>NUCLEOTIDE SEQUENCE</scope>
    <source>
        <strain evidence="2">YG55</strain>
    </source>
</reference>
<evidence type="ECO:0000313" key="3">
    <source>
        <dbReference type="Proteomes" id="UP001142648"/>
    </source>
</evidence>
<dbReference type="Proteomes" id="UP001142648">
    <property type="component" value="Unassembled WGS sequence"/>
</dbReference>
<feature type="transmembrane region" description="Helical" evidence="1">
    <location>
        <begin position="114"/>
        <end position="134"/>
    </location>
</feature>
<proteinExistence type="predicted"/>
<dbReference type="EMBL" id="JAOAMV010000002">
    <property type="protein sequence ID" value="MCT2558171.1"/>
    <property type="molecule type" value="Genomic_DNA"/>
</dbReference>